<evidence type="ECO:0000313" key="6">
    <source>
        <dbReference type="Proteomes" id="UP001603857"/>
    </source>
</evidence>
<comment type="subcellular location">
    <subcellularLocation>
        <location evidence="1">Membrane</location>
    </subcellularLocation>
</comment>
<dbReference type="InterPro" id="IPR044839">
    <property type="entry name" value="NDR1-like"/>
</dbReference>
<dbReference type="PANTHER" id="PTHR31234:SF2">
    <property type="entry name" value="OS05G0199100 PROTEIN"/>
    <property type="match status" value="1"/>
</dbReference>
<reference evidence="5 6" key="1">
    <citation type="submission" date="2024-08" db="EMBL/GenBank/DDBJ databases">
        <title>Insights into the chromosomal genome structure of Flemingia macrophylla.</title>
        <authorList>
            <person name="Ding Y."/>
            <person name="Zhao Y."/>
            <person name="Bi W."/>
            <person name="Wu M."/>
            <person name="Zhao G."/>
            <person name="Gong Y."/>
            <person name="Li W."/>
            <person name="Zhang P."/>
        </authorList>
    </citation>
    <scope>NUCLEOTIDE SEQUENCE [LARGE SCALE GENOMIC DNA]</scope>
    <source>
        <strain evidence="5">DYQJB</strain>
        <tissue evidence="5">Leaf</tissue>
    </source>
</reference>
<feature type="region of interest" description="Disordered" evidence="3">
    <location>
        <begin position="1"/>
        <end position="32"/>
    </location>
</feature>
<dbReference type="PANTHER" id="PTHR31234">
    <property type="entry name" value="LATE EMBRYOGENESIS ABUNDANT (LEA) HYDROXYPROLINE-RICH GLYCOPROTEIN FAMILY"/>
    <property type="match status" value="1"/>
</dbReference>
<keyword evidence="4" id="KW-1133">Transmembrane helix</keyword>
<accession>A0ABD1MVQ0</accession>
<proteinExistence type="predicted"/>
<evidence type="ECO:0000313" key="5">
    <source>
        <dbReference type="EMBL" id="KAL2339892.1"/>
    </source>
</evidence>
<name>A0ABD1MVQ0_9FABA</name>
<dbReference type="AlphaFoldDB" id="A0ABD1MVQ0"/>
<evidence type="ECO:0008006" key="7">
    <source>
        <dbReference type="Google" id="ProtNLM"/>
    </source>
</evidence>
<evidence type="ECO:0000256" key="2">
    <source>
        <dbReference type="ARBA" id="ARBA00023136"/>
    </source>
</evidence>
<dbReference type="Proteomes" id="UP001603857">
    <property type="component" value="Unassembled WGS sequence"/>
</dbReference>
<organism evidence="5 6">
    <name type="scientific">Flemingia macrophylla</name>
    <dbReference type="NCBI Taxonomy" id="520843"/>
    <lineage>
        <taxon>Eukaryota</taxon>
        <taxon>Viridiplantae</taxon>
        <taxon>Streptophyta</taxon>
        <taxon>Embryophyta</taxon>
        <taxon>Tracheophyta</taxon>
        <taxon>Spermatophyta</taxon>
        <taxon>Magnoliopsida</taxon>
        <taxon>eudicotyledons</taxon>
        <taxon>Gunneridae</taxon>
        <taxon>Pentapetalae</taxon>
        <taxon>rosids</taxon>
        <taxon>fabids</taxon>
        <taxon>Fabales</taxon>
        <taxon>Fabaceae</taxon>
        <taxon>Papilionoideae</taxon>
        <taxon>50 kb inversion clade</taxon>
        <taxon>NPAAA clade</taxon>
        <taxon>indigoferoid/millettioid clade</taxon>
        <taxon>Phaseoleae</taxon>
        <taxon>Flemingia</taxon>
    </lineage>
</organism>
<dbReference type="EMBL" id="JBGMDY010000003">
    <property type="protein sequence ID" value="KAL2339892.1"/>
    <property type="molecule type" value="Genomic_DNA"/>
</dbReference>
<evidence type="ECO:0000256" key="4">
    <source>
        <dbReference type="SAM" id="Phobius"/>
    </source>
</evidence>
<keyword evidence="6" id="KW-1185">Reference proteome</keyword>
<keyword evidence="2 4" id="KW-0472">Membrane</keyword>
<sequence>MEERESLPPPPPPNLEDSGNKNHIKTLQLPDKPGTYVVQVPKDQVYRVPPPQNSSIAESRIKAPPRDAKTSRCSWYCVLFSIIFFALLILLGAVFGGLFSLLLSPTDPEFSIVKFKLVERKPNPKYDVTFHVHNSNSKVGILYKDSGSVSLSLKQRNIASGTYPTLYQDPHVTTSFNVTLEASKPGLPKVVEQSVKNEKEKVSVAFSLSIHFHARMKMGLLRSRKMKFDVTCNVKMDSLAKTTRILSQQCQTKRH</sequence>
<evidence type="ECO:0000256" key="3">
    <source>
        <dbReference type="SAM" id="MobiDB-lite"/>
    </source>
</evidence>
<protein>
    <recommendedName>
        <fullName evidence="7">Late embryogenesis abundant protein LEA-2 subgroup domain-containing protein</fullName>
    </recommendedName>
</protein>
<comment type="caution">
    <text evidence="5">The sequence shown here is derived from an EMBL/GenBank/DDBJ whole genome shotgun (WGS) entry which is preliminary data.</text>
</comment>
<gene>
    <name evidence="5" type="ORF">Fmac_007832</name>
</gene>
<dbReference type="GO" id="GO:0016020">
    <property type="term" value="C:membrane"/>
    <property type="evidence" value="ECO:0007669"/>
    <property type="project" value="UniProtKB-SubCell"/>
</dbReference>
<evidence type="ECO:0000256" key="1">
    <source>
        <dbReference type="ARBA" id="ARBA00004370"/>
    </source>
</evidence>
<feature type="transmembrane region" description="Helical" evidence="4">
    <location>
        <begin position="75"/>
        <end position="103"/>
    </location>
</feature>
<keyword evidence="4" id="KW-0812">Transmembrane</keyword>